<feature type="signal peptide" evidence="2">
    <location>
        <begin position="1"/>
        <end position="29"/>
    </location>
</feature>
<feature type="region of interest" description="Disordered" evidence="1">
    <location>
        <begin position="58"/>
        <end position="101"/>
    </location>
</feature>
<reference evidence="3 4" key="1">
    <citation type="submission" date="2021-08" db="EMBL/GenBank/DDBJ databases">
        <title>Genomic Architecture of Streptomyces flavotricini NGL1 and Streptomyces erythrochromogenes HMS4 With Differential Plant Beneficial attributes and laccase production capabilities.</title>
        <authorList>
            <person name="Salwan R."/>
            <person name="Kaur R."/>
            <person name="Sharma V."/>
        </authorList>
    </citation>
    <scope>NUCLEOTIDE SEQUENCE [LARGE SCALE GENOMIC DNA]</scope>
    <source>
        <strain evidence="3 4">NGL1</strain>
    </source>
</reference>
<name>A0ABS8E555_9ACTN</name>
<feature type="chain" id="PRO_5045168706" description="Secreted protein" evidence="2">
    <location>
        <begin position="30"/>
        <end position="101"/>
    </location>
</feature>
<dbReference type="EMBL" id="JAINUL010000001">
    <property type="protein sequence ID" value="MCC0095814.1"/>
    <property type="molecule type" value="Genomic_DNA"/>
</dbReference>
<organism evidence="3 4">
    <name type="scientific">Streptomyces flavotricini</name>
    <dbReference type="NCBI Taxonomy" id="66888"/>
    <lineage>
        <taxon>Bacteria</taxon>
        <taxon>Bacillati</taxon>
        <taxon>Actinomycetota</taxon>
        <taxon>Actinomycetes</taxon>
        <taxon>Kitasatosporales</taxon>
        <taxon>Streptomycetaceae</taxon>
        <taxon>Streptomyces</taxon>
    </lineage>
</organism>
<evidence type="ECO:0000313" key="4">
    <source>
        <dbReference type="Proteomes" id="UP001520654"/>
    </source>
</evidence>
<gene>
    <name evidence="3" type="ORF">K7B10_13700</name>
</gene>
<dbReference type="Proteomes" id="UP001520654">
    <property type="component" value="Unassembled WGS sequence"/>
</dbReference>
<keyword evidence="4" id="KW-1185">Reference proteome</keyword>
<comment type="caution">
    <text evidence="3">The sequence shown here is derived from an EMBL/GenBank/DDBJ whole genome shotgun (WGS) entry which is preliminary data.</text>
</comment>
<sequence>MASNRSIRALAAVAALPFAVALFAGTARADNGAGAGVSSNAAVGEILGSGVAGGNLGNSSTTQQVATGSGASNQGNGAQANGAGLTAIGQSNGSFVFNPVP</sequence>
<evidence type="ECO:0008006" key="5">
    <source>
        <dbReference type="Google" id="ProtNLM"/>
    </source>
</evidence>
<protein>
    <recommendedName>
        <fullName evidence="5">Secreted protein</fullName>
    </recommendedName>
</protein>
<evidence type="ECO:0000256" key="2">
    <source>
        <dbReference type="SAM" id="SignalP"/>
    </source>
</evidence>
<feature type="compositionally biased region" description="Low complexity" evidence="1">
    <location>
        <begin position="66"/>
        <end position="87"/>
    </location>
</feature>
<proteinExistence type="predicted"/>
<evidence type="ECO:0000313" key="3">
    <source>
        <dbReference type="EMBL" id="MCC0095814.1"/>
    </source>
</evidence>
<accession>A0ABS8E555</accession>
<dbReference type="RefSeq" id="WP_229336369.1">
    <property type="nucleotide sequence ID" value="NZ_JAINUL010000001.1"/>
</dbReference>
<evidence type="ECO:0000256" key="1">
    <source>
        <dbReference type="SAM" id="MobiDB-lite"/>
    </source>
</evidence>
<keyword evidence="2" id="KW-0732">Signal</keyword>